<name>A0A845V690_9GAMM</name>
<accession>A0A845V690</accession>
<dbReference type="Pfam" id="PF09699">
    <property type="entry name" value="Paired_CXXCH_1"/>
    <property type="match status" value="3"/>
</dbReference>
<evidence type="ECO:0000256" key="1">
    <source>
        <dbReference type="ARBA" id="ARBA00022729"/>
    </source>
</evidence>
<dbReference type="SUPFAM" id="SSF48695">
    <property type="entry name" value="Multiheme cytochromes"/>
    <property type="match status" value="1"/>
</dbReference>
<dbReference type="InterPro" id="IPR051829">
    <property type="entry name" value="Multiheme_Cytochr_ET"/>
</dbReference>
<feature type="domain" description="Doubled CXXCH motif" evidence="2">
    <location>
        <begin position="169"/>
        <end position="210"/>
    </location>
</feature>
<dbReference type="InterPro" id="IPR020015">
    <property type="entry name" value="Decahaem_cyt-c_DmsE"/>
</dbReference>
<comment type="caution">
    <text evidence="3">The sequence shown here is derived from an EMBL/GenBank/DDBJ whole genome shotgun (WGS) entry which is preliminary data.</text>
</comment>
<gene>
    <name evidence="3" type="ORF">G3I74_08230</name>
</gene>
<dbReference type="PANTHER" id="PTHR35038">
    <property type="entry name" value="DISSIMILATORY SULFITE REDUCTASE SIRA"/>
    <property type="match status" value="1"/>
</dbReference>
<dbReference type="NCBIfam" id="TIGR01905">
    <property type="entry name" value="paired_CXXCH_1"/>
    <property type="match status" value="2"/>
</dbReference>
<organism evidence="3 4">
    <name type="scientific">Wenzhouxiangella limi</name>
    <dbReference type="NCBI Taxonomy" id="2707351"/>
    <lineage>
        <taxon>Bacteria</taxon>
        <taxon>Pseudomonadati</taxon>
        <taxon>Pseudomonadota</taxon>
        <taxon>Gammaproteobacteria</taxon>
        <taxon>Chromatiales</taxon>
        <taxon>Wenzhouxiangellaceae</taxon>
        <taxon>Wenzhouxiangella</taxon>
    </lineage>
</organism>
<dbReference type="GO" id="GO:0016491">
    <property type="term" value="F:oxidoreductase activity"/>
    <property type="evidence" value="ECO:0007669"/>
    <property type="project" value="TreeGrafter"/>
</dbReference>
<sequence>MLIGASSWVQSADEENLEYSSYGAQQCLWCHSGAEQAHLMDLFEGPHAVRADERSPFGEGQLQCEACHGPGGDHVGPIVAGRERPPMPAYGPNAFWTVDQQNDMCTTCHLDQGHSFWDGSEHQRFEVGCADCHNSHEQRDPMSLATSQNAVCMDCHISQRSQAQHAYAHPVRHGEMACADCHAPHGSPNEAMLTDLNVNQNCYTCHADKRGPHLWEHAPVAEDCTNCHQPHGSNHPGMLTRRAPLLCQSCHGRESHVGIGITADGLPDNNPSNLLLMDSCMNCHTQVHGSNHPSGRALAR</sequence>
<dbReference type="Gene3D" id="1.10.1130.10">
    <property type="entry name" value="Flavocytochrome C3, Chain A"/>
    <property type="match status" value="2"/>
</dbReference>
<evidence type="ECO:0000259" key="2">
    <source>
        <dbReference type="Pfam" id="PF09699"/>
    </source>
</evidence>
<feature type="domain" description="Doubled CXXCH motif" evidence="2">
    <location>
        <begin position="217"/>
        <end position="254"/>
    </location>
</feature>
<dbReference type="Proteomes" id="UP000484885">
    <property type="component" value="Unassembled WGS sequence"/>
</dbReference>
<dbReference type="InterPro" id="IPR010177">
    <property type="entry name" value="Paired_CXXCH_1"/>
</dbReference>
<protein>
    <submittedName>
        <fullName evidence="3">DmsE family decaheme c-type cytochrome</fullName>
    </submittedName>
</protein>
<evidence type="ECO:0000313" key="3">
    <source>
        <dbReference type="EMBL" id="NDY95711.1"/>
    </source>
</evidence>
<dbReference type="Gene3D" id="3.90.10.10">
    <property type="entry name" value="Cytochrome C3"/>
    <property type="match status" value="1"/>
</dbReference>
<dbReference type="EMBL" id="JAAGSC010000040">
    <property type="protein sequence ID" value="NDY95711.1"/>
    <property type="molecule type" value="Genomic_DNA"/>
</dbReference>
<keyword evidence="1" id="KW-0732">Signal</keyword>
<feature type="domain" description="Doubled CXXCH motif" evidence="2">
    <location>
        <begin position="122"/>
        <end position="159"/>
    </location>
</feature>
<dbReference type="NCBIfam" id="TIGR03508">
    <property type="entry name" value="decahem_SO"/>
    <property type="match status" value="1"/>
</dbReference>
<dbReference type="RefSeq" id="WP_164211100.1">
    <property type="nucleotide sequence ID" value="NZ_JAAGSC010000040.1"/>
</dbReference>
<dbReference type="AlphaFoldDB" id="A0A845V690"/>
<keyword evidence="4" id="KW-1185">Reference proteome</keyword>
<dbReference type="PANTHER" id="PTHR35038:SF6">
    <property type="entry name" value="SURFACE LOCALIZED DECAHEME CYTOCHROME C LIPOPROTEIN"/>
    <property type="match status" value="1"/>
</dbReference>
<dbReference type="InterPro" id="IPR036280">
    <property type="entry name" value="Multihaem_cyt_sf"/>
</dbReference>
<proteinExistence type="predicted"/>
<reference evidence="3 4" key="1">
    <citation type="submission" date="2020-02" db="EMBL/GenBank/DDBJ databases">
        <authorList>
            <person name="Zhang X.-Y."/>
        </authorList>
    </citation>
    <scope>NUCLEOTIDE SEQUENCE [LARGE SCALE GENOMIC DNA]</scope>
    <source>
        <strain evidence="3 4">C33</strain>
    </source>
</reference>
<evidence type="ECO:0000313" key="4">
    <source>
        <dbReference type="Proteomes" id="UP000484885"/>
    </source>
</evidence>